<dbReference type="PANTHER" id="PTHR12592">
    <property type="entry name" value="ATP-DEPENDENT (S)-NAD(P)H-HYDRATE DEHYDRATASE FAMILY MEMBER"/>
    <property type="match status" value="1"/>
</dbReference>
<feature type="domain" description="YjeF C-terminal" evidence="20">
    <location>
        <begin position="222"/>
        <end position="498"/>
    </location>
</feature>
<evidence type="ECO:0000256" key="13">
    <source>
        <dbReference type="ARBA" id="ARBA00023268"/>
    </source>
</evidence>
<dbReference type="HAMAP" id="MF_01966">
    <property type="entry name" value="NADHX_epimerase"/>
    <property type="match status" value="1"/>
</dbReference>
<dbReference type="InterPro" id="IPR000631">
    <property type="entry name" value="CARKD"/>
</dbReference>
<dbReference type="Pfam" id="PF01256">
    <property type="entry name" value="Carb_kinase"/>
    <property type="match status" value="1"/>
</dbReference>
<evidence type="ECO:0000256" key="6">
    <source>
        <dbReference type="ARBA" id="ARBA00022741"/>
    </source>
</evidence>
<organism evidence="22 23">
    <name type="scientific">Mesorhizobium australicum</name>
    <dbReference type="NCBI Taxonomy" id="536018"/>
    <lineage>
        <taxon>Bacteria</taxon>
        <taxon>Pseudomonadati</taxon>
        <taxon>Pseudomonadota</taxon>
        <taxon>Alphaproteobacteria</taxon>
        <taxon>Hyphomicrobiales</taxon>
        <taxon>Phyllobacteriaceae</taxon>
        <taxon>Mesorhizobium</taxon>
    </lineage>
</organism>
<comment type="function">
    <text evidence="14 19">Bifunctional enzyme that catalyzes the epimerization of the S- and R-forms of NAD(P)HX and the dehydration of the S-form of NAD(P)HX at the expense of ADP, which is converted to AMP. This allows the repair of both epimers of NAD(P)HX, a damaged form of NAD(P)H that is a result of enzymatic or heat-dependent hydration.</text>
</comment>
<evidence type="ECO:0000313" key="23">
    <source>
        <dbReference type="Proteomes" id="UP000193083"/>
    </source>
</evidence>
<comment type="caution">
    <text evidence="18">Lacks conserved residue(s) required for the propagation of feature annotation.</text>
</comment>
<keyword evidence="22" id="KW-0808">Transferase</keyword>
<sequence length="505" mass="51539">MLRAAMPHEILTPDEMGAVDRAAIEAGPFDGYGLMRNAGAAIAAELLRRYAGAARFDVLAGPGNNGGDGYVVARLLAEAGCLVGLWAQGAPRAGSDAAKAAADCPVAAKPFGDYRPDSESVVVDALYGAGLARPLDQAFRPVFRAIEGAGVPVVAVDLPSGLSGLTGRADGPCPKADLTITFARKKPGHLLEPGRSLCGELVVADIGIPQRVIGSRALNENLPALWAAALPAPSTDTHKYARGHVAVFSGPPTATGAARLSALAAARAGAGAVTVLSPPSALQVNAAHLTSIMVRRVESVSDVADFVSERKVRAAVLGPGFGDFDRLRETALALLDTAAAPFTLVLDADAFSAFKDAPASLFISAGASKARLVLTPHEGEFARLFSDIARDGTLSKVEKARKAAVRAHAVVVLKGPDTVVADPDGHAVINSNGSPWLATAGSGDVLAGIVAGLAAQQMNPFDAACAAVWIHAEAGRRFGPGLIAEDLPGIVPGVLKELFAGAAVR</sequence>
<feature type="binding site" evidence="17">
    <location>
        <position position="377"/>
    </location>
    <ligand>
        <name>(6S)-NADPHX</name>
        <dbReference type="ChEBI" id="CHEBI:64076"/>
    </ligand>
</feature>
<feature type="binding site" evidence="18">
    <location>
        <position position="124"/>
    </location>
    <ligand>
        <name>K(+)</name>
        <dbReference type="ChEBI" id="CHEBI:29103"/>
    </ligand>
</feature>
<feature type="binding site" evidence="18">
    <location>
        <begin position="64"/>
        <end position="68"/>
    </location>
    <ligand>
        <name>(6S)-NADPHX</name>
        <dbReference type="ChEBI" id="CHEBI:64076"/>
    </ligand>
</feature>
<keyword evidence="6 17" id="KW-0547">Nucleotide-binding</keyword>
<comment type="catalytic activity">
    <reaction evidence="15 17 19">
        <text>(6S)-NADHX + ADP = AMP + phosphate + NADH + H(+)</text>
        <dbReference type="Rhea" id="RHEA:32223"/>
        <dbReference type="ChEBI" id="CHEBI:15378"/>
        <dbReference type="ChEBI" id="CHEBI:43474"/>
        <dbReference type="ChEBI" id="CHEBI:57945"/>
        <dbReference type="ChEBI" id="CHEBI:64074"/>
        <dbReference type="ChEBI" id="CHEBI:456215"/>
        <dbReference type="ChEBI" id="CHEBI:456216"/>
        <dbReference type="EC" id="4.2.1.136"/>
    </reaction>
</comment>
<dbReference type="InterPro" id="IPR036652">
    <property type="entry name" value="YjeF_N_dom_sf"/>
</dbReference>
<comment type="cofactor">
    <cofactor evidence="18 19">
        <name>K(+)</name>
        <dbReference type="ChEBI" id="CHEBI:29103"/>
    </cofactor>
    <text evidence="18 19">Binds 1 potassium ion per subunit.</text>
</comment>
<dbReference type="Proteomes" id="UP000193083">
    <property type="component" value="Unassembled WGS sequence"/>
</dbReference>
<comment type="catalytic activity">
    <reaction evidence="16 17 19">
        <text>(6S)-NADPHX + ADP = AMP + phosphate + NADPH + H(+)</text>
        <dbReference type="Rhea" id="RHEA:32235"/>
        <dbReference type="ChEBI" id="CHEBI:15378"/>
        <dbReference type="ChEBI" id="CHEBI:43474"/>
        <dbReference type="ChEBI" id="CHEBI:57783"/>
        <dbReference type="ChEBI" id="CHEBI:64076"/>
        <dbReference type="ChEBI" id="CHEBI:456215"/>
        <dbReference type="ChEBI" id="CHEBI:456216"/>
        <dbReference type="EC" id="4.2.1.136"/>
    </reaction>
</comment>
<evidence type="ECO:0000256" key="4">
    <source>
        <dbReference type="ARBA" id="ARBA00009524"/>
    </source>
</evidence>
<dbReference type="EC" id="5.1.99.6" evidence="19"/>
<evidence type="ECO:0000256" key="17">
    <source>
        <dbReference type="HAMAP-Rule" id="MF_01965"/>
    </source>
</evidence>
<evidence type="ECO:0000256" key="9">
    <source>
        <dbReference type="ARBA" id="ARBA00022958"/>
    </source>
</evidence>
<comment type="similarity">
    <text evidence="4 19">In the C-terminal section; belongs to the NnrD/CARKD family.</text>
</comment>
<proteinExistence type="inferred from homology"/>
<comment type="similarity">
    <text evidence="17">Belongs to the NnrD/CARKD family.</text>
</comment>
<reference evidence="22 23" key="1">
    <citation type="submission" date="2017-04" db="EMBL/GenBank/DDBJ databases">
        <authorList>
            <person name="Afonso C.L."/>
            <person name="Miller P.J."/>
            <person name="Scott M.A."/>
            <person name="Spackman E."/>
            <person name="Goraichik I."/>
            <person name="Dimitrov K.M."/>
            <person name="Suarez D.L."/>
            <person name="Swayne D.E."/>
        </authorList>
    </citation>
    <scope>NUCLEOTIDE SEQUENCE [LARGE SCALE GENOMIC DNA]</scope>
    <source>
        <strain evidence="22 23">B5P</strain>
    </source>
</reference>
<evidence type="ECO:0000256" key="10">
    <source>
        <dbReference type="ARBA" id="ARBA00023027"/>
    </source>
</evidence>
<evidence type="ECO:0000256" key="1">
    <source>
        <dbReference type="ARBA" id="ARBA00000013"/>
    </source>
</evidence>
<dbReference type="GO" id="GO:0046872">
    <property type="term" value="F:metal ion binding"/>
    <property type="evidence" value="ECO:0007669"/>
    <property type="project" value="UniProtKB-UniRule"/>
</dbReference>
<keyword evidence="13" id="KW-0511">Multifunctional enzyme</keyword>
<dbReference type="GO" id="GO:0052855">
    <property type="term" value="F:ADP-dependent NAD(P)H-hydrate dehydratase activity"/>
    <property type="evidence" value="ECO:0007669"/>
    <property type="project" value="UniProtKB-UniRule"/>
</dbReference>
<dbReference type="PROSITE" id="PS01050">
    <property type="entry name" value="YJEF_C_2"/>
    <property type="match status" value="1"/>
</dbReference>
<dbReference type="SUPFAM" id="SSF64153">
    <property type="entry name" value="YjeF N-terminal domain-like"/>
    <property type="match status" value="1"/>
</dbReference>
<dbReference type="Gene3D" id="3.40.50.10260">
    <property type="entry name" value="YjeF N-terminal domain"/>
    <property type="match status" value="1"/>
</dbReference>
<dbReference type="EMBL" id="FXBL01000004">
    <property type="protein sequence ID" value="SMH49193.1"/>
    <property type="molecule type" value="Genomic_DNA"/>
</dbReference>
<dbReference type="NCBIfam" id="TIGR00196">
    <property type="entry name" value="yjeF_cterm"/>
    <property type="match status" value="1"/>
</dbReference>
<evidence type="ECO:0000256" key="7">
    <source>
        <dbReference type="ARBA" id="ARBA00022840"/>
    </source>
</evidence>
<keyword evidence="8 17" id="KW-0521">NADP</keyword>
<evidence type="ECO:0000256" key="14">
    <source>
        <dbReference type="ARBA" id="ARBA00025153"/>
    </source>
</evidence>
<evidence type="ECO:0000256" key="12">
    <source>
        <dbReference type="ARBA" id="ARBA00023239"/>
    </source>
</evidence>
<keyword evidence="10 17" id="KW-0520">NAD</keyword>
<dbReference type="GO" id="GO:0016301">
    <property type="term" value="F:kinase activity"/>
    <property type="evidence" value="ECO:0007669"/>
    <property type="project" value="UniProtKB-KW"/>
</dbReference>
<evidence type="ECO:0000256" key="8">
    <source>
        <dbReference type="ARBA" id="ARBA00022857"/>
    </source>
</evidence>
<dbReference type="PANTHER" id="PTHR12592:SF0">
    <property type="entry name" value="ATP-DEPENDENT (S)-NAD(P)H-HYDRATE DEHYDRATASE"/>
    <property type="match status" value="1"/>
</dbReference>
<feature type="binding site" evidence="18">
    <location>
        <position position="160"/>
    </location>
    <ligand>
        <name>K(+)</name>
        <dbReference type="ChEBI" id="CHEBI:29103"/>
    </ligand>
</feature>
<feature type="binding site" evidence="18">
    <location>
        <begin position="128"/>
        <end position="134"/>
    </location>
    <ligand>
        <name>(6S)-NADPHX</name>
        <dbReference type="ChEBI" id="CHEBI:64076"/>
    </ligand>
</feature>
<dbReference type="PIRSF" id="PIRSF017184">
    <property type="entry name" value="Nnr"/>
    <property type="match status" value="1"/>
</dbReference>
<feature type="binding site" evidence="17">
    <location>
        <position position="320"/>
    </location>
    <ligand>
        <name>(6S)-NADPHX</name>
        <dbReference type="ChEBI" id="CHEBI:64076"/>
    </ligand>
</feature>
<dbReference type="NCBIfam" id="TIGR00197">
    <property type="entry name" value="yjeF_nterm"/>
    <property type="match status" value="1"/>
</dbReference>
<feature type="binding site" evidence="17">
    <location>
        <position position="444"/>
    </location>
    <ligand>
        <name>(6S)-NADPHX</name>
        <dbReference type="ChEBI" id="CHEBI:64076"/>
    </ligand>
</feature>
<keyword evidence="11 18" id="KW-0413">Isomerase</keyword>
<dbReference type="GO" id="GO:0110051">
    <property type="term" value="P:metabolite repair"/>
    <property type="evidence" value="ECO:0007669"/>
    <property type="project" value="TreeGrafter"/>
</dbReference>
<evidence type="ECO:0000256" key="11">
    <source>
        <dbReference type="ARBA" id="ARBA00023235"/>
    </source>
</evidence>
<feature type="binding site" evidence="18">
    <location>
        <position position="65"/>
    </location>
    <ligand>
        <name>K(+)</name>
        <dbReference type="ChEBI" id="CHEBI:29103"/>
    </ligand>
</feature>
<keyword evidence="7 17" id="KW-0067">ATP-binding</keyword>
<gene>
    <name evidence="18" type="primary">nnrE</name>
    <name evidence="17" type="synonym">nnrD</name>
    <name evidence="22" type="ORF">SAMN02982922_3875</name>
</gene>
<comment type="function">
    <text evidence="17">Catalyzes the dehydration of the S-form of NAD(P)HX at the expense of ADP, which is converted to AMP. Together with NAD(P)HX epimerase, which catalyzes the epimerization of the S- and R-forms, the enzyme allows the repair of both epimers of NAD(P)HX, a damaged form of NAD(P)H that is a result of enzymatic or heat-dependent hydration.</text>
</comment>
<keyword evidence="12 17" id="KW-0456">Lyase</keyword>
<dbReference type="GO" id="GO:0052856">
    <property type="term" value="F:NAD(P)HX epimerase activity"/>
    <property type="evidence" value="ECO:0007669"/>
    <property type="project" value="UniProtKB-UniRule"/>
</dbReference>
<evidence type="ECO:0000256" key="16">
    <source>
        <dbReference type="ARBA" id="ARBA00049209"/>
    </source>
</evidence>
<dbReference type="InterPro" id="IPR004443">
    <property type="entry name" value="YjeF_N_dom"/>
</dbReference>
<dbReference type="Pfam" id="PF03853">
    <property type="entry name" value="YjeF_N"/>
    <property type="match status" value="1"/>
</dbReference>
<keyword evidence="9 18" id="KW-0630">Potassium</keyword>
<dbReference type="CDD" id="cd01171">
    <property type="entry name" value="YXKO-related"/>
    <property type="match status" value="1"/>
</dbReference>
<comment type="subunit">
    <text evidence="17">Homotetramer.</text>
</comment>
<feature type="binding site" evidence="17">
    <location>
        <position position="443"/>
    </location>
    <ligand>
        <name>AMP</name>
        <dbReference type="ChEBI" id="CHEBI:456215"/>
    </ligand>
</feature>
<evidence type="ECO:0000259" key="20">
    <source>
        <dbReference type="PROSITE" id="PS51383"/>
    </source>
</evidence>
<comment type="catalytic activity">
    <reaction evidence="2 18 19">
        <text>(6R)-NADPHX = (6S)-NADPHX</text>
        <dbReference type="Rhea" id="RHEA:32227"/>
        <dbReference type="ChEBI" id="CHEBI:64076"/>
        <dbReference type="ChEBI" id="CHEBI:64077"/>
        <dbReference type="EC" id="5.1.99.6"/>
    </reaction>
</comment>
<evidence type="ECO:0000256" key="19">
    <source>
        <dbReference type="PIRNR" id="PIRNR017184"/>
    </source>
</evidence>
<feature type="binding site" evidence="17">
    <location>
        <begin position="414"/>
        <end position="418"/>
    </location>
    <ligand>
        <name>AMP</name>
        <dbReference type="ChEBI" id="CHEBI:456215"/>
    </ligand>
</feature>
<protein>
    <recommendedName>
        <fullName evidence="19">Bifunctional NAD(P)H-hydrate repair enzyme</fullName>
    </recommendedName>
    <alternativeName>
        <fullName evidence="19">Nicotinamide nucleotide repair protein</fullName>
    </alternativeName>
    <domain>
        <recommendedName>
            <fullName evidence="19">ADP-dependent (S)-NAD(P)H-hydrate dehydratase</fullName>
            <ecNumber evidence="19">4.2.1.136</ecNumber>
        </recommendedName>
        <alternativeName>
            <fullName evidence="19">ADP-dependent NAD(P)HX dehydratase</fullName>
        </alternativeName>
    </domain>
    <domain>
        <recommendedName>
            <fullName evidence="19">NAD(P)H-hydrate epimerase</fullName>
            <ecNumber evidence="19">5.1.99.6</ecNumber>
        </recommendedName>
    </domain>
</protein>
<keyword evidence="22" id="KW-0418">Kinase</keyword>
<dbReference type="PROSITE" id="PS51385">
    <property type="entry name" value="YJEF_N"/>
    <property type="match status" value="1"/>
</dbReference>
<dbReference type="GO" id="GO:0046496">
    <property type="term" value="P:nicotinamide nucleotide metabolic process"/>
    <property type="evidence" value="ECO:0007669"/>
    <property type="project" value="UniProtKB-UniRule"/>
</dbReference>
<dbReference type="InterPro" id="IPR017953">
    <property type="entry name" value="Carbohydrate_kinase_pred_CS"/>
</dbReference>
<dbReference type="EC" id="4.2.1.136" evidence="19"/>
<dbReference type="HAMAP" id="MF_01965">
    <property type="entry name" value="NADHX_dehydratase"/>
    <property type="match status" value="1"/>
</dbReference>
<dbReference type="SUPFAM" id="SSF53613">
    <property type="entry name" value="Ribokinase-like"/>
    <property type="match status" value="1"/>
</dbReference>
<dbReference type="Gene3D" id="3.40.1190.20">
    <property type="match status" value="1"/>
</dbReference>
<feature type="domain" description="YjeF N-terminal" evidence="21">
    <location>
        <begin position="16"/>
        <end position="214"/>
    </location>
</feature>
<keyword evidence="5 18" id="KW-0479">Metal-binding</keyword>
<comment type="cofactor">
    <cofactor evidence="17">
        <name>Mg(2+)</name>
        <dbReference type="ChEBI" id="CHEBI:18420"/>
    </cofactor>
</comment>
<feature type="binding site" evidence="17">
    <location>
        <position position="257"/>
    </location>
    <ligand>
        <name>(6S)-NADPHX</name>
        <dbReference type="ChEBI" id="CHEBI:64076"/>
    </ligand>
</feature>
<feature type="binding site" evidence="18">
    <location>
        <position position="157"/>
    </location>
    <ligand>
        <name>(6S)-NADPHX</name>
        <dbReference type="ChEBI" id="CHEBI:64076"/>
    </ligand>
</feature>
<evidence type="ECO:0000313" key="22">
    <source>
        <dbReference type="EMBL" id="SMH49193.1"/>
    </source>
</evidence>
<dbReference type="GO" id="GO:0005524">
    <property type="term" value="F:ATP binding"/>
    <property type="evidence" value="ECO:0007669"/>
    <property type="project" value="UniProtKB-UniRule"/>
</dbReference>
<dbReference type="InterPro" id="IPR029056">
    <property type="entry name" value="Ribokinase-like"/>
</dbReference>
<dbReference type="AlphaFoldDB" id="A0A1X7PD26"/>
<evidence type="ECO:0000256" key="18">
    <source>
        <dbReference type="HAMAP-Rule" id="MF_01966"/>
    </source>
</evidence>
<comment type="similarity">
    <text evidence="18">Belongs to the NnrE/AIBP family.</text>
</comment>
<dbReference type="RefSeq" id="WP_348529042.1">
    <property type="nucleotide sequence ID" value="NZ_FXBL01000004.1"/>
</dbReference>
<dbReference type="PROSITE" id="PS51383">
    <property type="entry name" value="YJEF_C_3"/>
    <property type="match status" value="1"/>
</dbReference>
<evidence type="ECO:0000259" key="21">
    <source>
        <dbReference type="PROSITE" id="PS51385"/>
    </source>
</evidence>
<dbReference type="InterPro" id="IPR030677">
    <property type="entry name" value="Nnr"/>
</dbReference>
<comment type="similarity">
    <text evidence="3 19">In the N-terminal section; belongs to the NnrE/AIBP family.</text>
</comment>
<comment type="catalytic activity">
    <reaction evidence="1 18 19">
        <text>(6R)-NADHX = (6S)-NADHX</text>
        <dbReference type="Rhea" id="RHEA:32215"/>
        <dbReference type="ChEBI" id="CHEBI:64074"/>
        <dbReference type="ChEBI" id="CHEBI:64075"/>
        <dbReference type="EC" id="5.1.99.6"/>
    </reaction>
</comment>
<evidence type="ECO:0000256" key="5">
    <source>
        <dbReference type="ARBA" id="ARBA00022723"/>
    </source>
</evidence>
<name>A0A1X7PD26_9HYPH</name>
<evidence type="ECO:0000256" key="2">
    <source>
        <dbReference type="ARBA" id="ARBA00000909"/>
    </source>
</evidence>
<keyword evidence="23" id="KW-1185">Reference proteome</keyword>
<accession>A0A1X7PD26</accession>
<evidence type="ECO:0000256" key="3">
    <source>
        <dbReference type="ARBA" id="ARBA00006001"/>
    </source>
</evidence>
<evidence type="ECO:0000256" key="15">
    <source>
        <dbReference type="ARBA" id="ARBA00048238"/>
    </source>
</evidence>
<comment type="function">
    <text evidence="18">Catalyzes the epimerization of the S- and R-forms of NAD(P)HX, a damaged form of NAD(P)H that is a result of enzymatic or heat-dependent hydration. This is a prerequisite for the S-specific NAD(P)H-hydrate dehydratase to allow the repair of both epimers of NAD(P)HX.</text>
</comment>